<dbReference type="PANTHER" id="PTHR30146:SF109">
    <property type="entry name" value="HTH-TYPE TRANSCRIPTIONAL REGULATOR GALS"/>
    <property type="match status" value="1"/>
</dbReference>
<dbReference type="PROSITE" id="PS00356">
    <property type="entry name" value="HTH_LACI_1"/>
    <property type="match status" value="1"/>
</dbReference>
<dbReference type="RefSeq" id="WP_281833860.1">
    <property type="nucleotide sequence ID" value="NZ_BSDY01000003.1"/>
</dbReference>
<gene>
    <name evidence="5" type="ORF">PM10SUCC1_09350</name>
</gene>
<accession>A0A9W6GKD8</accession>
<keyword evidence="2" id="KW-0238">DNA-binding</keyword>
<evidence type="ECO:0000313" key="6">
    <source>
        <dbReference type="Proteomes" id="UP001144471"/>
    </source>
</evidence>
<dbReference type="Pfam" id="PF13377">
    <property type="entry name" value="Peripla_BP_3"/>
    <property type="match status" value="1"/>
</dbReference>
<evidence type="ECO:0000256" key="1">
    <source>
        <dbReference type="ARBA" id="ARBA00023015"/>
    </source>
</evidence>
<dbReference type="CDD" id="cd01392">
    <property type="entry name" value="HTH_LacI"/>
    <property type="match status" value="1"/>
</dbReference>
<dbReference type="AlphaFoldDB" id="A0A9W6GKD8"/>
<sequence length="344" mass="39279">MKKISINEIAKEAGVSKSTVSRVINNHPNVNDITRRNVLEVIERLHYKPSDIARNLSKSMSNDVAVSLPNIKNPFFSTIITEVMADAIASDMNILLYTTDSLNEDVVKKKEQKIIEMANKKRAGAMLLYSSWYTKEMEEELKKLGIPVILIGKRVVDTDFYQIVYSEEKMAYLGMKYLLKQGYRKIGFIKWHESEDWRYSHRMQGVQRAMDEYGVTLDKDLLFNCGDYKISDDHAKAAYVTAKREIVDNEEVEAVFALTNTATLGLIKALKEADRKLPIISFDDAQIFEDLDLGVTCIERSSEVIGELCVELLARVFRGEQLEEKVVEFEPQLVLRGSEKGIKF</sequence>
<feature type="domain" description="HTH lacI-type" evidence="4">
    <location>
        <begin position="4"/>
        <end position="58"/>
    </location>
</feature>
<dbReference type="Pfam" id="PF00356">
    <property type="entry name" value="LacI"/>
    <property type="match status" value="1"/>
</dbReference>
<dbReference type="Proteomes" id="UP001144471">
    <property type="component" value="Unassembled WGS sequence"/>
</dbReference>
<organism evidence="5 6">
    <name type="scientific">Propionigenium maris DSM 9537</name>
    <dbReference type="NCBI Taxonomy" id="1123000"/>
    <lineage>
        <taxon>Bacteria</taxon>
        <taxon>Fusobacteriati</taxon>
        <taxon>Fusobacteriota</taxon>
        <taxon>Fusobacteriia</taxon>
        <taxon>Fusobacteriales</taxon>
        <taxon>Fusobacteriaceae</taxon>
        <taxon>Propionigenium</taxon>
    </lineage>
</organism>
<dbReference type="InterPro" id="IPR010982">
    <property type="entry name" value="Lambda_DNA-bd_dom_sf"/>
</dbReference>
<keyword evidence="3" id="KW-0804">Transcription</keyword>
<evidence type="ECO:0000313" key="5">
    <source>
        <dbReference type="EMBL" id="GLI55421.1"/>
    </source>
</evidence>
<dbReference type="SUPFAM" id="SSF53822">
    <property type="entry name" value="Periplasmic binding protein-like I"/>
    <property type="match status" value="1"/>
</dbReference>
<dbReference type="GO" id="GO:0000976">
    <property type="term" value="F:transcription cis-regulatory region binding"/>
    <property type="evidence" value="ECO:0007669"/>
    <property type="project" value="TreeGrafter"/>
</dbReference>
<name>A0A9W6GKD8_9FUSO</name>
<dbReference type="InterPro" id="IPR046335">
    <property type="entry name" value="LacI/GalR-like_sensor"/>
</dbReference>
<dbReference type="PROSITE" id="PS50932">
    <property type="entry name" value="HTH_LACI_2"/>
    <property type="match status" value="1"/>
</dbReference>
<dbReference type="EMBL" id="BSDY01000003">
    <property type="protein sequence ID" value="GLI55421.1"/>
    <property type="molecule type" value="Genomic_DNA"/>
</dbReference>
<dbReference type="PRINTS" id="PR00036">
    <property type="entry name" value="HTHLACI"/>
</dbReference>
<dbReference type="SMART" id="SM00354">
    <property type="entry name" value="HTH_LACI"/>
    <property type="match status" value="1"/>
</dbReference>
<dbReference type="Gene3D" id="1.10.260.40">
    <property type="entry name" value="lambda repressor-like DNA-binding domains"/>
    <property type="match status" value="1"/>
</dbReference>
<evidence type="ECO:0000256" key="3">
    <source>
        <dbReference type="ARBA" id="ARBA00023163"/>
    </source>
</evidence>
<evidence type="ECO:0000259" key="4">
    <source>
        <dbReference type="PROSITE" id="PS50932"/>
    </source>
</evidence>
<evidence type="ECO:0000256" key="2">
    <source>
        <dbReference type="ARBA" id="ARBA00023125"/>
    </source>
</evidence>
<comment type="caution">
    <text evidence="5">The sequence shown here is derived from an EMBL/GenBank/DDBJ whole genome shotgun (WGS) entry which is preliminary data.</text>
</comment>
<protein>
    <submittedName>
        <fullName evidence="5">LacI family transcriptional regulator</fullName>
    </submittedName>
</protein>
<reference evidence="5" key="1">
    <citation type="submission" date="2022-12" db="EMBL/GenBank/DDBJ databases">
        <title>Reference genome sequencing for broad-spectrum identification of bacterial and archaeal isolates by mass spectrometry.</title>
        <authorList>
            <person name="Sekiguchi Y."/>
            <person name="Tourlousse D.M."/>
        </authorList>
    </citation>
    <scope>NUCLEOTIDE SEQUENCE</scope>
    <source>
        <strain evidence="5">10succ1</strain>
    </source>
</reference>
<dbReference type="Gene3D" id="3.40.50.2300">
    <property type="match status" value="2"/>
</dbReference>
<dbReference type="GO" id="GO:0003700">
    <property type="term" value="F:DNA-binding transcription factor activity"/>
    <property type="evidence" value="ECO:0007669"/>
    <property type="project" value="TreeGrafter"/>
</dbReference>
<dbReference type="PANTHER" id="PTHR30146">
    <property type="entry name" value="LACI-RELATED TRANSCRIPTIONAL REPRESSOR"/>
    <property type="match status" value="1"/>
</dbReference>
<dbReference type="InterPro" id="IPR028082">
    <property type="entry name" value="Peripla_BP_I"/>
</dbReference>
<proteinExistence type="predicted"/>
<keyword evidence="6" id="KW-1185">Reference proteome</keyword>
<keyword evidence="1" id="KW-0805">Transcription regulation</keyword>
<dbReference type="SUPFAM" id="SSF47413">
    <property type="entry name" value="lambda repressor-like DNA-binding domains"/>
    <property type="match status" value="1"/>
</dbReference>
<dbReference type="CDD" id="cd06267">
    <property type="entry name" value="PBP1_LacI_sugar_binding-like"/>
    <property type="match status" value="1"/>
</dbReference>
<dbReference type="InterPro" id="IPR000843">
    <property type="entry name" value="HTH_LacI"/>
</dbReference>